<evidence type="ECO:0000313" key="3">
    <source>
        <dbReference type="Proteomes" id="UP001431783"/>
    </source>
</evidence>
<dbReference type="PANTHER" id="PTHR15976:SF16">
    <property type="entry name" value="ASTEROID DOMAIN-CONTAINING PROTEIN"/>
    <property type="match status" value="1"/>
</dbReference>
<keyword evidence="3" id="KW-1185">Reference proteome</keyword>
<dbReference type="AlphaFoldDB" id="A0AAW1UKJ1"/>
<dbReference type="PANTHER" id="PTHR15976">
    <property type="entry name" value="CONSTITUTIVE COACTIVATOR OF PEROXISOME PROLIFERATOR-ACTIVATED RECEPTOR GAMMA"/>
    <property type="match status" value="1"/>
</dbReference>
<proteinExistence type="predicted"/>
<protein>
    <submittedName>
        <fullName evidence="2">Uncharacterized protein</fullName>
    </submittedName>
</protein>
<feature type="compositionally biased region" description="Basic residues" evidence="1">
    <location>
        <begin position="220"/>
        <end position="231"/>
    </location>
</feature>
<dbReference type="GO" id="GO:0005634">
    <property type="term" value="C:nucleus"/>
    <property type="evidence" value="ECO:0007669"/>
    <property type="project" value="TreeGrafter"/>
</dbReference>
<sequence>MNAQYLQELTLSVVTSRGIQLATLFMEGVDMALLANDACGAPLPWLMCCPWLYFDGKLFHHILARSAHSKNILELCENHIERVVKVERMRKAILEGLDVKFAKPSLAHAFQGLMRPNISGPHCLPSMSLPSARSVSGLRRPISSRGGQLHVGGVMVGSWGANYGYQSVARQEMASLGYGRGRNGGAGAALIGGASQFPQSPRGRAQPARKSGPPTFPVGNKKHAANRKRNTPNKLNKTSKSAVDTVRNMTVTTENGDVPVLEGIKDIELAVIMEDSLKSEHQGQGDAPARIDGQN</sequence>
<name>A0AAW1UKJ1_9CUCU</name>
<reference evidence="2 3" key="1">
    <citation type="submission" date="2023-03" db="EMBL/GenBank/DDBJ databases">
        <title>Genome insight into feeding habits of ladybird beetles.</title>
        <authorList>
            <person name="Li H.-S."/>
            <person name="Huang Y.-H."/>
            <person name="Pang H."/>
        </authorList>
    </citation>
    <scope>NUCLEOTIDE SEQUENCE [LARGE SCALE GENOMIC DNA]</scope>
    <source>
        <strain evidence="2">SYSU_2023b</strain>
        <tissue evidence="2">Whole body</tissue>
    </source>
</reference>
<evidence type="ECO:0000313" key="2">
    <source>
        <dbReference type="EMBL" id="KAK9881758.1"/>
    </source>
</evidence>
<evidence type="ECO:0000256" key="1">
    <source>
        <dbReference type="SAM" id="MobiDB-lite"/>
    </source>
</evidence>
<feature type="compositionally biased region" description="Polar residues" evidence="1">
    <location>
        <begin position="232"/>
        <end position="242"/>
    </location>
</feature>
<dbReference type="EMBL" id="JARQZJ010000070">
    <property type="protein sequence ID" value="KAK9881758.1"/>
    <property type="molecule type" value="Genomic_DNA"/>
</dbReference>
<feature type="region of interest" description="Disordered" evidence="1">
    <location>
        <begin position="189"/>
        <end position="242"/>
    </location>
</feature>
<dbReference type="Proteomes" id="UP001431783">
    <property type="component" value="Unassembled WGS sequence"/>
</dbReference>
<dbReference type="InterPro" id="IPR026784">
    <property type="entry name" value="Coact_PPARg"/>
</dbReference>
<organism evidence="2 3">
    <name type="scientific">Henosepilachna vigintioctopunctata</name>
    <dbReference type="NCBI Taxonomy" id="420089"/>
    <lineage>
        <taxon>Eukaryota</taxon>
        <taxon>Metazoa</taxon>
        <taxon>Ecdysozoa</taxon>
        <taxon>Arthropoda</taxon>
        <taxon>Hexapoda</taxon>
        <taxon>Insecta</taxon>
        <taxon>Pterygota</taxon>
        <taxon>Neoptera</taxon>
        <taxon>Endopterygota</taxon>
        <taxon>Coleoptera</taxon>
        <taxon>Polyphaga</taxon>
        <taxon>Cucujiformia</taxon>
        <taxon>Coccinelloidea</taxon>
        <taxon>Coccinellidae</taxon>
        <taxon>Epilachninae</taxon>
        <taxon>Epilachnini</taxon>
        <taxon>Henosepilachna</taxon>
    </lineage>
</organism>
<accession>A0AAW1UKJ1</accession>
<gene>
    <name evidence="2" type="ORF">WA026_017277</name>
</gene>
<comment type="caution">
    <text evidence="2">The sequence shown here is derived from an EMBL/GenBank/DDBJ whole genome shotgun (WGS) entry which is preliminary data.</text>
</comment>